<protein>
    <submittedName>
        <fullName evidence="1">Uncharacterized protein</fullName>
    </submittedName>
</protein>
<evidence type="ECO:0000313" key="1">
    <source>
        <dbReference type="EMBL" id="BDA65738.1"/>
    </source>
</evidence>
<keyword evidence="2" id="KW-1185">Reference proteome</keyword>
<name>A0ABN6K8B2_9ACTO</name>
<accession>A0ABN6K8B2</accession>
<evidence type="ECO:0000313" key="2">
    <source>
        <dbReference type="Proteomes" id="UP000824496"/>
    </source>
</evidence>
<sequence>MGNLGNYQTMVTFAKQVGGPLALAAVTAVSGWAVGRGAEAGGKAVWRRVRPHDQRRGVEPQEYPKRLTITSDADCGAGLTLHAGDEIRVLERDSDALLVEIIGNNNNPHVVSAEALRSVSNFDEKFSTEDR</sequence>
<gene>
    <name evidence="1" type="ORF">MANAM107_25720</name>
</gene>
<dbReference type="Proteomes" id="UP000824496">
    <property type="component" value="Chromosome"/>
</dbReference>
<proteinExistence type="predicted"/>
<reference evidence="1 2" key="1">
    <citation type="submission" date="2021-08" db="EMBL/GenBank/DDBJ databases">
        <title>Whole genome sequence of novel Actinomyces species strain MAS-1.</title>
        <authorList>
            <person name="Saito M."/>
            <person name="Kuwahara N."/>
            <person name="Takizawa T."/>
            <person name="Gotouda H."/>
            <person name="Ochiai T."/>
        </authorList>
    </citation>
    <scope>NUCLEOTIDE SEQUENCE [LARGE SCALE GENOMIC DNA]</scope>
    <source>
        <strain evidence="1 2">MAS-1</strain>
    </source>
</reference>
<organism evidence="1 2">
    <name type="scientific">Actinomyces capricornis</name>
    <dbReference type="NCBI Taxonomy" id="2755559"/>
    <lineage>
        <taxon>Bacteria</taxon>
        <taxon>Bacillati</taxon>
        <taxon>Actinomycetota</taxon>
        <taxon>Actinomycetes</taxon>
        <taxon>Actinomycetales</taxon>
        <taxon>Actinomycetaceae</taxon>
        <taxon>Actinomyces</taxon>
    </lineage>
</organism>
<dbReference type="RefSeq" id="WP_223909455.1">
    <property type="nucleotide sequence ID" value="NZ_AP025017.1"/>
</dbReference>
<dbReference type="EMBL" id="AP025017">
    <property type="protein sequence ID" value="BDA65738.1"/>
    <property type="molecule type" value="Genomic_DNA"/>
</dbReference>